<evidence type="ECO:0000313" key="2">
    <source>
        <dbReference type="Proteomes" id="UP000187012"/>
    </source>
</evidence>
<keyword evidence="2" id="KW-1185">Reference proteome</keyword>
<protein>
    <submittedName>
        <fullName evidence="1">Uncharacterized protein</fullName>
    </submittedName>
</protein>
<reference evidence="1 2" key="1">
    <citation type="submission" date="2016-12" db="EMBL/GenBank/DDBJ databases">
        <authorList>
            <person name="Song W.-J."/>
            <person name="Kurnit D.M."/>
        </authorList>
    </citation>
    <scope>NUCLEOTIDE SEQUENCE [LARGE SCALE GENOMIC DNA]</scope>
    <source>
        <strain evidence="1 2">STM7296</strain>
    </source>
</reference>
<accession>A0A1N7SFN7</accession>
<proteinExistence type="predicted"/>
<sequence length="65" mass="7594">MCASEQFKESPSFEAPFHAYIQHDGAAVDTQALRMSTRVPDDKREVFFTSTLLYMRGFHSLFEMW</sequence>
<dbReference type="Proteomes" id="UP000187012">
    <property type="component" value="Unassembled WGS sequence"/>
</dbReference>
<organism evidence="1 2">
    <name type="scientific">Paraburkholderia ribeironis</name>
    <dbReference type="NCBI Taxonomy" id="1247936"/>
    <lineage>
        <taxon>Bacteria</taxon>
        <taxon>Pseudomonadati</taxon>
        <taxon>Pseudomonadota</taxon>
        <taxon>Betaproteobacteria</taxon>
        <taxon>Burkholderiales</taxon>
        <taxon>Burkholderiaceae</taxon>
        <taxon>Paraburkholderia</taxon>
    </lineage>
</organism>
<gene>
    <name evidence="1" type="ORF">BN2475_630044</name>
</gene>
<dbReference type="EMBL" id="CYGX02000063">
    <property type="protein sequence ID" value="SIT46197.1"/>
    <property type="molecule type" value="Genomic_DNA"/>
</dbReference>
<name>A0A1N7SFN7_9BURK</name>
<dbReference type="AlphaFoldDB" id="A0A1N7SFN7"/>
<evidence type="ECO:0000313" key="1">
    <source>
        <dbReference type="EMBL" id="SIT46197.1"/>
    </source>
</evidence>